<name>B6WAK6_9FIRM</name>
<gene>
    <name evidence="1" type="ORF">ANHYDRO_01722</name>
</gene>
<accession>B6WAK6</accession>
<protein>
    <submittedName>
        <fullName evidence="1">Uncharacterized protein</fullName>
    </submittedName>
</protein>
<comment type="caution">
    <text evidence="1">The sequence shown here is derived from an EMBL/GenBank/DDBJ whole genome shotgun (WGS) entry which is preliminary data.</text>
</comment>
<sequence length="40" mass="4972">MKKYKKNRVIFEEKVFDKKENLFMEQENYPLDLFLACLDL</sequence>
<dbReference type="Proteomes" id="UP000005451">
    <property type="component" value="Unassembled WGS sequence"/>
</dbReference>
<reference evidence="1 2" key="1">
    <citation type="submission" date="2008-09" db="EMBL/GenBank/DDBJ databases">
        <authorList>
            <person name="Fulton L."/>
            <person name="Clifton S."/>
            <person name="Fulton B."/>
            <person name="Xu J."/>
            <person name="Minx P."/>
            <person name="Pepin K.H."/>
            <person name="Johnson M."/>
            <person name="Thiruvilangam P."/>
            <person name="Bhonagiri V."/>
            <person name="Nash W.E."/>
            <person name="Mardis E.R."/>
            <person name="Wilson R.K."/>
        </authorList>
    </citation>
    <scope>NUCLEOTIDE SEQUENCE [LARGE SCALE GENOMIC DNA]</scope>
    <source>
        <strain evidence="1 2">DSM 7454</strain>
    </source>
</reference>
<organism evidence="1 2">
    <name type="scientific">Anaerococcus hydrogenalis DSM 7454</name>
    <dbReference type="NCBI Taxonomy" id="561177"/>
    <lineage>
        <taxon>Bacteria</taxon>
        <taxon>Bacillati</taxon>
        <taxon>Bacillota</taxon>
        <taxon>Tissierellia</taxon>
        <taxon>Tissierellales</taxon>
        <taxon>Peptoniphilaceae</taxon>
        <taxon>Anaerococcus</taxon>
    </lineage>
</organism>
<dbReference type="AlphaFoldDB" id="B6WAK6"/>
<dbReference type="EMBL" id="ABXA01000043">
    <property type="protein sequence ID" value="EEB35538.1"/>
    <property type="molecule type" value="Genomic_DNA"/>
</dbReference>
<evidence type="ECO:0000313" key="1">
    <source>
        <dbReference type="EMBL" id="EEB35538.1"/>
    </source>
</evidence>
<reference evidence="1 2" key="2">
    <citation type="submission" date="2008-10" db="EMBL/GenBank/DDBJ databases">
        <title>Draft genome sequence of Anaerococcus hydrogenalis (DSM 7454).</title>
        <authorList>
            <person name="Sudarsanam P."/>
            <person name="Ley R."/>
            <person name="Guruge J."/>
            <person name="Turnbaugh P.J."/>
            <person name="Mahowald M."/>
            <person name="Liep D."/>
            <person name="Gordon J."/>
        </authorList>
    </citation>
    <scope>NUCLEOTIDE SEQUENCE [LARGE SCALE GENOMIC DNA]</scope>
    <source>
        <strain evidence="1 2">DSM 7454</strain>
    </source>
</reference>
<evidence type="ECO:0000313" key="2">
    <source>
        <dbReference type="Proteomes" id="UP000005451"/>
    </source>
</evidence>
<dbReference type="STRING" id="561177.ANHYDRO_01722"/>
<proteinExistence type="predicted"/>